<evidence type="ECO:0000313" key="1">
    <source>
        <dbReference type="EMBL" id="GME44772.1"/>
    </source>
</evidence>
<protein>
    <submittedName>
        <fullName evidence="1">Nuclear RNA binding protein</fullName>
    </submittedName>
</protein>
<sequence>MAHPDSVRNPPAASTVATPVSDRSPQDVSMDDNQPFVAPTRRRPSIADGLQLPSTAMHDTTSGDEAAESLTRKRRHKTQETGNEQQLGGEVDAGSYSSKRRRSANWPLTDEQPLSPDSSQRSRYSKGSHNRRQVSSPGRLSRFQEASMRDRASDQPPSVFTRFFPARGIAPIDQLMEDYHAANDTAPTNYRATSRGPSHHPNQSVTSSASGATAATAATRDSGIFRFGRSIATTFNPVNIWQKMQQKWGEARQELIEEALDEQARQLRERALKADEVYAHLKKTGQLGTQGTHGIPNGTQIFTPGYTAPAGEHSTQRDSGIAGIEPDYSRPYEQKDAAKSATNVSSPPERKSALHFRTPSFANLKKARSEAQLAKRAPSSPIAADVGDAHTPRPLRRSHSKKDIQKQLKLHKRVSDLEAKLQDARKELYQCLGDTPPVPALPAHLAASLNSNKPRIPTPLRQRAPRTTGALPSLPSERLLFPDQADDREDFLISSPPQAAGTEDEQEAAASQVSEPPTPTATNDIWIADVEPAKPKSKLTKPAPANKRKSGDEDDLTYKPDAEANDDAEWEEAAQAHDPPKKKRGRPKKNTASAPEPKPEAKLTKKRPEKQTEKETEQQAEKHAKKQAEKQVKVPRQAKSASVEITETAIKVVEQQPVVHASIDEAIESMTEEDVTTAKVLLRDGSPGKPSALATPSHPATRRSTRSASPGQGRRGELPKDNVVSARPNGRSVPPMPSVPENLRLQTSKAAMAPQRNPSFEWPEDVF</sequence>
<reference evidence="1" key="1">
    <citation type="submission" date="2024-09" db="EMBL/GenBank/DDBJ databases">
        <title>Draft Genome Sequences of Neofusicoccum parvum.</title>
        <authorList>
            <person name="Ashida A."/>
            <person name="Camagna M."/>
            <person name="Tanaka A."/>
            <person name="Takemoto D."/>
        </authorList>
    </citation>
    <scope>NUCLEOTIDE SEQUENCE</scope>
    <source>
        <strain evidence="1">PPO83</strain>
    </source>
</reference>
<name>A0ACB5SJS4_9PEZI</name>
<dbReference type="Proteomes" id="UP001165186">
    <property type="component" value="Unassembled WGS sequence"/>
</dbReference>
<evidence type="ECO:0000313" key="2">
    <source>
        <dbReference type="Proteomes" id="UP001165186"/>
    </source>
</evidence>
<accession>A0ACB5SJS4</accession>
<gene>
    <name evidence="1" type="primary">g6576</name>
    <name evidence="1" type="ORF">NpPPO83_00006576</name>
</gene>
<keyword evidence="2" id="KW-1185">Reference proteome</keyword>
<proteinExistence type="predicted"/>
<comment type="caution">
    <text evidence="1">The sequence shown here is derived from an EMBL/GenBank/DDBJ whole genome shotgun (WGS) entry which is preliminary data.</text>
</comment>
<organism evidence="1 2">
    <name type="scientific">Neofusicoccum parvum</name>
    <dbReference type="NCBI Taxonomy" id="310453"/>
    <lineage>
        <taxon>Eukaryota</taxon>
        <taxon>Fungi</taxon>
        <taxon>Dikarya</taxon>
        <taxon>Ascomycota</taxon>
        <taxon>Pezizomycotina</taxon>
        <taxon>Dothideomycetes</taxon>
        <taxon>Dothideomycetes incertae sedis</taxon>
        <taxon>Botryosphaeriales</taxon>
        <taxon>Botryosphaeriaceae</taxon>
        <taxon>Neofusicoccum</taxon>
    </lineage>
</organism>
<dbReference type="EMBL" id="BSXG01000116">
    <property type="protein sequence ID" value="GME44772.1"/>
    <property type="molecule type" value="Genomic_DNA"/>
</dbReference>